<dbReference type="Proteomes" id="UP000198517">
    <property type="component" value="Unassembled WGS sequence"/>
</dbReference>
<evidence type="ECO:0000313" key="1">
    <source>
        <dbReference type="EMBL" id="SDE29106.1"/>
    </source>
</evidence>
<dbReference type="STRING" id="1071918.SAMN05421544_10677"/>
<keyword evidence="2" id="KW-1185">Reference proteome</keyword>
<evidence type="ECO:0000313" key="2">
    <source>
        <dbReference type="Proteomes" id="UP000198517"/>
    </source>
</evidence>
<name>A0A1G7BRW2_9FLAO</name>
<accession>A0A1G7BRW2</accession>
<protein>
    <submittedName>
        <fullName evidence="1">Uncharacterized protein</fullName>
    </submittedName>
</protein>
<organism evidence="1 2">
    <name type="scientific">Riemerella columbipharyngis</name>
    <dbReference type="NCBI Taxonomy" id="1071918"/>
    <lineage>
        <taxon>Bacteria</taxon>
        <taxon>Pseudomonadati</taxon>
        <taxon>Bacteroidota</taxon>
        <taxon>Flavobacteriia</taxon>
        <taxon>Flavobacteriales</taxon>
        <taxon>Weeksellaceae</taxon>
        <taxon>Riemerella</taxon>
    </lineage>
</organism>
<dbReference type="AlphaFoldDB" id="A0A1G7BRW2"/>
<sequence>MDFNELLLNLKGWFKSLNEMKEAQIFFREEIYREEMPFADASVLKIEVEDINNLGIILIYKDNYLYFDYISKNDESMKNHNWSERYTDLQDIKSKILEFIKKYWES</sequence>
<gene>
    <name evidence="1" type="ORF">SAMN05421544_10677</name>
</gene>
<dbReference type="OrthoDB" id="9831606at2"/>
<dbReference type="RefSeq" id="WP_143017726.1">
    <property type="nucleotide sequence ID" value="NZ_FNAS01000006.1"/>
</dbReference>
<dbReference type="EMBL" id="FNAS01000006">
    <property type="protein sequence ID" value="SDE29106.1"/>
    <property type="molecule type" value="Genomic_DNA"/>
</dbReference>
<reference evidence="1 2" key="1">
    <citation type="submission" date="2016-10" db="EMBL/GenBank/DDBJ databases">
        <authorList>
            <person name="de Groot N.N."/>
        </authorList>
    </citation>
    <scope>NUCLEOTIDE SEQUENCE [LARGE SCALE GENOMIC DNA]</scope>
    <source>
        <strain evidence="1 2">DSM 24015</strain>
    </source>
</reference>
<proteinExistence type="predicted"/>